<feature type="transmembrane region" description="Helical" evidence="2">
    <location>
        <begin position="6"/>
        <end position="24"/>
    </location>
</feature>
<keyword evidence="2" id="KW-0472">Membrane</keyword>
<keyword evidence="2" id="KW-1133">Transmembrane helix</keyword>
<protein>
    <submittedName>
        <fullName evidence="3">Uncharacterized protein</fullName>
    </submittedName>
</protein>
<dbReference type="Proteomes" id="UP001500503">
    <property type="component" value="Unassembled WGS sequence"/>
</dbReference>
<comment type="caution">
    <text evidence="3">The sequence shown here is derived from an EMBL/GenBank/DDBJ whole genome shotgun (WGS) entry which is preliminary data.</text>
</comment>
<keyword evidence="2" id="KW-0812">Transmembrane</keyword>
<sequence length="158" mass="17382">MQGVLTGLFAVVGTLVGSVVTYLLQRRSAEHAERSAREQRLWQERLQAYSAFAEATIEFRRSQYDRWGGRPPGPTRASGRIQTGDLPLTRNTDTRAHATSADVKGADRALTAVSSCRRCHHRCRRLRARCLRASGPTGNRAAAFAPEPYGGERSGRSA</sequence>
<feature type="region of interest" description="Disordered" evidence="1">
    <location>
        <begin position="64"/>
        <end position="91"/>
    </location>
</feature>
<evidence type="ECO:0000313" key="3">
    <source>
        <dbReference type="EMBL" id="GAA4520517.1"/>
    </source>
</evidence>
<dbReference type="EMBL" id="BAABHF010000066">
    <property type="protein sequence ID" value="GAA4520517.1"/>
    <property type="molecule type" value="Genomic_DNA"/>
</dbReference>
<keyword evidence="4" id="KW-1185">Reference proteome</keyword>
<gene>
    <name evidence="3" type="ORF">GCM10023191_097580</name>
</gene>
<organism evidence="3 4">
    <name type="scientific">Actinoallomurus oryzae</name>
    <dbReference type="NCBI Taxonomy" id="502180"/>
    <lineage>
        <taxon>Bacteria</taxon>
        <taxon>Bacillati</taxon>
        <taxon>Actinomycetota</taxon>
        <taxon>Actinomycetes</taxon>
        <taxon>Streptosporangiales</taxon>
        <taxon>Thermomonosporaceae</taxon>
        <taxon>Actinoallomurus</taxon>
    </lineage>
</organism>
<reference evidence="4" key="1">
    <citation type="journal article" date="2019" name="Int. J. Syst. Evol. Microbiol.">
        <title>The Global Catalogue of Microorganisms (GCM) 10K type strain sequencing project: providing services to taxonomists for standard genome sequencing and annotation.</title>
        <authorList>
            <consortium name="The Broad Institute Genomics Platform"/>
            <consortium name="The Broad Institute Genome Sequencing Center for Infectious Disease"/>
            <person name="Wu L."/>
            <person name="Ma J."/>
        </authorList>
    </citation>
    <scope>NUCLEOTIDE SEQUENCE [LARGE SCALE GENOMIC DNA]</scope>
    <source>
        <strain evidence="4">JCM 17933</strain>
    </source>
</reference>
<name>A0ABP8R7S1_9ACTN</name>
<evidence type="ECO:0000256" key="1">
    <source>
        <dbReference type="SAM" id="MobiDB-lite"/>
    </source>
</evidence>
<feature type="region of interest" description="Disordered" evidence="1">
    <location>
        <begin position="136"/>
        <end position="158"/>
    </location>
</feature>
<accession>A0ABP8R7S1</accession>
<evidence type="ECO:0000256" key="2">
    <source>
        <dbReference type="SAM" id="Phobius"/>
    </source>
</evidence>
<proteinExistence type="predicted"/>
<evidence type="ECO:0000313" key="4">
    <source>
        <dbReference type="Proteomes" id="UP001500503"/>
    </source>
</evidence>